<sequence>MKKSLLSLLLFSSFALLAKAQSVEITPITGYTFPAGFNVGGGRAQLEDGQNWGGNLGFSPNSFVEIELSYSYMATRAWTNRIPGAANVDTRTQIHYAMIGANRLFPVSEKATFFTGGKLGTGTLAFPNGDYRSQTRFSVGFQGGVKYYASERIGIRLQANLMFPIISSGASLWWSPGGGTAVGVTGWSPIVQFGFTGGLIVRLQQ</sequence>
<comment type="caution">
    <text evidence="4">The sequence shown here is derived from an EMBL/GenBank/DDBJ whole genome shotgun (WGS) entry which is preliminary data.</text>
</comment>
<dbReference type="EMBL" id="JAKEVZ010000007">
    <property type="protein sequence ID" value="MCF1751608.1"/>
    <property type="molecule type" value="Genomic_DNA"/>
</dbReference>
<dbReference type="RefSeq" id="WP_234861576.1">
    <property type="nucleotide sequence ID" value="NZ_JAKEVZ010000007.1"/>
</dbReference>
<dbReference type="InterPro" id="IPR027385">
    <property type="entry name" value="Beta-barrel_OMP"/>
</dbReference>
<evidence type="ECO:0000259" key="3">
    <source>
        <dbReference type="Pfam" id="PF13505"/>
    </source>
</evidence>
<reference evidence="4 5" key="1">
    <citation type="submission" date="2022-01" db="EMBL/GenBank/DDBJ databases">
        <title>Mariniradius saccharolyticus sp. nov., isolated from sediment of a river.</title>
        <authorList>
            <person name="Liu H."/>
        </authorList>
    </citation>
    <scope>NUCLEOTIDE SEQUENCE [LARGE SCALE GENOMIC DNA]</scope>
    <source>
        <strain evidence="4 5">RY-2</strain>
    </source>
</reference>
<gene>
    <name evidence="4" type="ORF">L0U89_11045</name>
</gene>
<evidence type="ECO:0000256" key="1">
    <source>
        <dbReference type="ARBA" id="ARBA00022729"/>
    </source>
</evidence>
<evidence type="ECO:0000313" key="5">
    <source>
        <dbReference type="Proteomes" id="UP001201449"/>
    </source>
</evidence>
<name>A0ABS9BUC1_9BACT</name>
<keyword evidence="1 2" id="KW-0732">Signal</keyword>
<dbReference type="Pfam" id="PF13505">
    <property type="entry name" value="OMP_b-brl"/>
    <property type="match status" value="1"/>
</dbReference>
<keyword evidence="5" id="KW-1185">Reference proteome</keyword>
<dbReference type="Gene3D" id="2.40.160.20">
    <property type="match status" value="1"/>
</dbReference>
<organism evidence="4 5">
    <name type="scientific">Mariniradius sediminis</name>
    <dbReference type="NCBI Taxonomy" id="2909237"/>
    <lineage>
        <taxon>Bacteria</taxon>
        <taxon>Pseudomonadati</taxon>
        <taxon>Bacteroidota</taxon>
        <taxon>Cytophagia</taxon>
        <taxon>Cytophagales</taxon>
        <taxon>Cyclobacteriaceae</taxon>
        <taxon>Mariniradius</taxon>
    </lineage>
</organism>
<proteinExistence type="predicted"/>
<accession>A0ABS9BUC1</accession>
<feature type="domain" description="Outer membrane protein beta-barrel" evidence="3">
    <location>
        <begin position="7"/>
        <end position="161"/>
    </location>
</feature>
<dbReference type="Proteomes" id="UP001201449">
    <property type="component" value="Unassembled WGS sequence"/>
</dbReference>
<dbReference type="SUPFAM" id="SSF56925">
    <property type="entry name" value="OMPA-like"/>
    <property type="match status" value="1"/>
</dbReference>
<evidence type="ECO:0000313" key="4">
    <source>
        <dbReference type="EMBL" id="MCF1751608.1"/>
    </source>
</evidence>
<evidence type="ECO:0000256" key="2">
    <source>
        <dbReference type="SAM" id="SignalP"/>
    </source>
</evidence>
<feature type="signal peptide" evidence="2">
    <location>
        <begin position="1"/>
        <end position="20"/>
    </location>
</feature>
<dbReference type="InterPro" id="IPR011250">
    <property type="entry name" value="OMP/PagP_B-barrel"/>
</dbReference>
<feature type="chain" id="PRO_5046309200" evidence="2">
    <location>
        <begin position="21"/>
        <end position="205"/>
    </location>
</feature>
<protein>
    <submittedName>
        <fullName evidence="4">Outer membrane beta-barrel protein</fullName>
    </submittedName>
</protein>